<accession>A0ABP0Z846</accession>
<feature type="region of interest" description="Disordered" evidence="1">
    <location>
        <begin position="85"/>
        <end position="107"/>
    </location>
</feature>
<evidence type="ECO:0000313" key="3">
    <source>
        <dbReference type="Proteomes" id="UP001642487"/>
    </source>
</evidence>
<sequence>MVEKVEKIEKDVAEKLEKIENGVLEEAKMKKKVHKKCKCIELQIKSLDSRIEGIETDLKAVRKYLHRLSKANFADLTKYFGPGGLKGGLSDKDGSKEGINLPGRCPH</sequence>
<dbReference type="Proteomes" id="UP001642487">
    <property type="component" value="Chromosome 8"/>
</dbReference>
<name>A0ABP0Z846_9ROSI</name>
<gene>
    <name evidence="2" type="ORF">CITCOLO1_LOCUS19432</name>
</gene>
<keyword evidence="3" id="KW-1185">Reference proteome</keyword>
<organism evidence="2 3">
    <name type="scientific">Citrullus colocynthis</name>
    <name type="common">colocynth</name>
    <dbReference type="NCBI Taxonomy" id="252529"/>
    <lineage>
        <taxon>Eukaryota</taxon>
        <taxon>Viridiplantae</taxon>
        <taxon>Streptophyta</taxon>
        <taxon>Embryophyta</taxon>
        <taxon>Tracheophyta</taxon>
        <taxon>Spermatophyta</taxon>
        <taxon>Magnoliopsida</taxon>
        <taxon>eudicotyledons</taxon>
        <taxon>Gunneridae</taxon>
        <taxon>Pentapetalae</taxon>
        <taxon>rosids</taxon>
        <taxon>fabids</taxon>
        <taxon>Cucurbitales</taxon>
        <taxon>Cucurbitaceae</taxon>
        <taxon>Benincaseae</taxon>
        <taxon>Citrullus</taxon>
    </lineage>
</organism>
<proteinExistence type="predicted"/>
<evidence type="ECO:0000256" key="1">
    <source>
        <dbReference type="SAM" id="MobiDB-lite"/>
    </source>
</evidence>
<reference evidence="2 3" key="1">
    <citation type="submission" date="2024-03" db="EMBL/GenBank/DDBJ databases">
        <authorList>
            <person name="Gkanogiannis A."/>
            <person name="Becerra Lopez-Lavalle L."/>
        </authorList>
    </citation>
    <scope>NUCLEOTIDE SEQUENCE [LARGE SCALE GENOMIC DNA]</scope>
</reference>
<evidence type="ECO:0000313" key="2">
    <source>
        <dbReference type="EMBL" id="CAK9327065.1"/>
    </source>
</evidence>
<protein>
    <submittedName>
        <fullName evidence="2">Uncharacterized protein</fullName>
    </submittedName>
</protein>
<dbReference type="EMBL" id="OZ021742">
    <property type="protein sequence ID" value="CAK9327065.1"/>
    <property type="molecule type" value="Genomic_DNA"/>
</dbReference>